<dbReference type="HOGENOM" id="CLU_023205_2_0_9"/>
<dbReference type="FunFam" id="3.20.20.100:FF:000004">
    <property type="entry name" value="Oxidoreductase, aldo/keto reductase"/>
    <property type="match status" value="1"/>
</dbReference>
<organism evidence="3 4">
    <name type="scientific">Lachnoclostridium phytofermentans (strain ATCC 700394 / DSM 18823 / ISDg)</name>
    <name type="common">Clostridium phytofermentans</name>
    <dbReference type="NCBI Taxonomy" id="357809"/>
    <lineage>
        <taxon>Bacteria</taxon>
        <taxon>Bacillati</taxon>
        <taxon>Bacillota</taxon>
        <taxon>Clostridia</taxon>
        <taxon>Lachnospirales</taxon>
        <taxon>Lachnospiraceae</taxon>
    </lineage>
</organism>
<keyword evidence="4" id="KW-1185">Reference proteome</keyword>
<dbReference type="PRINTS" id="PR00069">
    <property type="entry name" value="ALDKETRDTASE"/>
</dbReference>
<evidence type="ECO:0000259" key="2">
    <source>
        <dbReference type="Pfam" id="PF00248"/>
    </source>
</evidence>
<dbReference type="GO" id="GO:0005829">
    <property type="term" value="C:cytosol"/>
    <property type="evidence" value="ECO:0007669"/>
    <property type="project" value="UniProtKB-ARBA"/>
</dbReference>
<dbReference type="Gene3D" id="3.20.20.100">
    <property type="entry name" value="NADP-dependent oxidoreductase domain"/>
    <property type="match status" value="1"/>
</dbReference>
<protein>
    <submittedName>
        <fullName evidence="3">Aldo/keto reductase</fullName>
    </submittedName>
</protein>
<name>A9KMI4_LACP7</name>
<sequence>MKYRKMNATGLKVSELCLGTMTFGAQTSEKESLEIIDYALSQGVNFIDTADAYNKGESERIVGKALKGCREDIILASKVCFKTGDDINARGLNRRHIIKQIEESIKSLQTDYLDIYYLHAMDGEVDFEETLDTMTTLVRSGKVRYIGISNYPAWQLSEMLWTADKRNLIPPIVTQNMYNIITREVEHELVPCLLKHHIGMTVYNPIAGGFLTGKYLDTDAPMENTRFDLKKNYMDRYWRTENFEAVRRLSEVANQHNMSLLSLSLNWCLAHSYVDSIICGVSKLSQLEQNIEALHGEGLSEELKQLCDDIGKDLMKHRISYFK</sequence>
<dbReference type="GO" id="GO:0016491">
    <property type="term" value="F:oxidoreductase activity"/>
    <property type="evidence" value="ECO:0007669"/>
    <property type="project" value="UniProtKB-KW"/>
</dbReference>
<accession>A9KMI4</accession>
<dbReference type="AlphaFoldDB" id="A9KMI4"/>
<evidence type="ECO:0000313" key="4">
    <source>
        <dbReference type="Proteomes" id="UP000000370"/>
    </source>
</evidence>
<dbReference type="Proteomes" id="UP000000370">
    <property type="component" value="Chromosome"/>
</dbReference>
<dbReference type="InterPro" id="IPR020471">
    <property type="entry name" value="AKR"/>
</dbReference>
<dbReference type="InterPro" id="IPR036812">
    <property type="entry name" value="NAD(P)_OxRdtase_dom_sf"/>
</dbReference>
<gene>
    <name evidence="3" type="ordered locus">Cphy_1049</name>
</gene>
<reference evidence="4" key="1">
    <citation type="submission" date="2007-11" db="EMBL/GenBank/DDBJ databases">
        <title>Complete genome sequence of Clostridium phytofermentans ISDg.</title>
        <authorList>
            <person name="Leschine S.B."/>
            <person name="Warnick T.A."/>
            <person name="Blanchard J.L."/>
            <person name="Schnell D.J."/>
            <person name="Petit E.L."/>
            <person name="LaTouf W.G."/>
            <person name="Copeland A."/>
            <person name="Lucas S."/>
            <person name="Lapidus A."/>
            <person name="Barry K."/>
            <person name="Glavina del Rio T."/>
            <person name="Dalin E."/>
            <person name="Tice H."/>
            <person name="Pitluck S."/>
            <person name="Kiss H."/>
            <person name="Brettin T."/>
            <person name="Bruce D."/>
            <person name="Detter J.C."/>
            <person name="Han C."/>
            <person name="Kuske C."/>
            <person name="Schmutz J."/>
            <person name="Larimer F."/>
            <person name="Land M."/>
            <person name="Hauser L."/>
            <person name="Kyrpides N."/>
            <person name="Kim E.A."/>
            <person name="Richardson P."/>
        </authorList>
    </citation>
    <scope>NUCLEOTIDE SEQUENCE [LARGE SCALE GENOMIC DNA]</scope>
    <source>
        <strain evidence="4">ATCC 700394 / DSM 18823 / ISDg</strain>
    </source>
</reference>
<dbReference type="InterPro" id="IPR050523">
    <property type="entry name" value="AKR_Detox_Biosynth"/>
</dbReference>
<keyword evidence="1" id="KW-0560">Oxidoreductase</keyword>
<dbReference type="KEGG" id="cpy:Cphy_1049"/>
<dbReference type="PANTHER" id="PTHR43364:SF4">
    <property type="entry name" value="NAD(P)-LINKED OXIDOREDUCTASE SUPERFAMILY PROTEIN"/>
    <property type="match status" value="1"/>
</dbReference>
<dbReference type="eggNOG" id="COG0667">
    <property type="taxonomic scope" value="Bacteria"/>
</dbReference>
<dbReference type="PANTHER" id="PTHR43364">
    <property type="entry name" value="NADH-SPECIFIC METHYLGLYOXAL REDUCTASE-RELATED"/>
    <property type="match status" value="1"/>
</dbReference>
<proteinExistence type="predicted"/>
<evidence type="ECO:0000256" key="1">
    <source>
        <dbReference type="ARBA" id="ARBA00023002"/>
    </source>
</evidence>
<dbReference type="OrthoDB" id="9804790at2"/>
<evidence type="ECO:0000313" key="3">
    <source>
        <dbReference type="EMBL" id="ABX41429.1"/>
    </source>
</evidence>
<feature type="domain" description="NADP-dependent oxidoreductase" evidence="2">
    <location>
        <begin position="15"/>
        <end position="305"/>
    </location>
</feature>
<dbReference type="RefSeq" id="WP_012199075.1">
    <property type="nucleotide sequence ID" value="NC_010001.1"/>
</dbReference>
<dbReference type="Pfam" id="PF00248">
    <property type="entry name" value="Aldo_ket_red"/>
    <property type="match status" value="1"/>
</dbReference>
<dbReference type="EMBL" id="CP000885">
    <property type="protein sequence ID" value="ABX41429.1"/>
    <property type="molecule type" value="Genomic_DNA"/>
</dbReference>
<dbReference type="InterPro" id="IPR023210">
    <property type="entry name" value="NADP_OxRdtase_dom"/>
</dbReference>
<dbReference type="SUPFAM" id="SSF51430">
    <property type="entry name" value="NAD(P)-linked oxidoreductase"/>
    <property type="match status" value="1"/>
</dbReference>
<dbReference type="PROSITE" id="PS00062">
    <property type="entry name" value="ALDOKETO_REDUCTASE_2"/>
    <property type="match status" value="1"/>
</dbReference>
<dbReference type="InterPro" id="IPR018170">
    <property type="entry name" value="Aldo/ket_reductase_CS"/>
</dbReference>
<dbReference type="STRING" id="357809.Cphy_1049"/>